<sequence>MIEIRSQFDRHDVKRKIAPGSSEPGSGQKMSYSSYYDSLGVIQLEEEGYINLYEEIQSHKDSTDIHILIDRYHQGDLSIMERLQTPRGVYADSTGMPKTYAEVLNLTHRAENEFMKLPVEVRREFDHDWTQWMAAMDDMPSWARRMGFDAQEEQARQISDLGSPGPVDSAPISEGGESK</sequence>
<accession>A0A8F5MKK6</accession>
<reference evidence="2" key="1">
    <citation type="submission" date="2021-04" db="EMBL/GenBank/DDBJ databases">
        <title>Genomes of microviruses identified in yellow-bellied marmot fecal samples.</title>
        <authorList>
            <person name="Varsani A."/>
            <person name="Kraberger S."/>
            <person name="Chatterjee A."/>
            <person name="Richet C."/>
            <person name="Fontenele R.S."/>
            <person name="Schmidlin K."/>
            <person name="Blumstein D.T."/>
        </authorList>
    </citation>
    <scope>NUCLEOTIDE SEQUENCE</scope>
    <source>
        <strain evidence="2">Mar28</strain>
    </source>
</reference>
<evidence type="ECO:0000256" key="1">
    <source>
        <dbReference type="SAM" id="MobiDB-lite"/>
    </source>
</evidence>
<evidence type="ECO:0000313" key="2">
    <source>
        <dbReference type="EMBL" id="QXN75121.1"/>
    </source>
</evidence>
<organism evidence="2">
    <name type="scientific">Microvirus mar28</name>
    <dbReference type="NCBI Taxonomy" id="2851161"/>
    <lineage>
        <taxon>Viruses</taxon>
        <taxon>Monodnaviria</taxon>
        <taxon>Sangervirae</taxon>
        <taxon>Phixviricota</taxon>
        <taxon>Malgrandaviricetes</taxon>
        <taxon>Petitvirales</taxon>
        <taxon>Microviridae</taxon>
    </lineage>
</organism>
<dbReference type="Pfam" id="PF09675">
    <property type="entry name" value="Chlamy_scaf"/>
    <property type="match status" value="1"/>
</dbReference>
<name>A0A8F5MKK6_9VIRU</name>
<proteinExistence type="predicted"/>
<dbReference type="EMBL" id="MZ089774">
    <property type="protein sequence ID" value="QXN75121.1"/>
    <property type="molecule type" value="Genomic_DNA"/>
</dbReference>
<feature type="region of interest" description="Disordered" evidence="1">
    <location>
        <begin position="149"/>
        <end position="179"/>
    </location>
</feature>
<dbReference type="InterPro" id="IPR014131">
    <property type="entry name" value="Chlamydia_phage_Vp3"/>
</dbReference>
<protein>
    <submittedName>
        <fullName evidence="2">Internal scaffolding protein</fullName>
    </submittedName>
</protein>